<name>A0A0M2V3L0_9GAMM</name>
<comment type="caution">
    <text evidence="1">The sequence shown here is derived from an EMBL/GenBank/DDBJ whole genome shotgun (WGS) entry which is preliminary data.</text>
</comment>
<dbReference type="OrthoDB" id="7054929at2"/>
<accession>A0A0M2V3L0</accession>
<evidence type="ECO:0000313" key="1">
    <source>
        <dbReference type="EMBL" id="KKO45447.1"/>
    </source>
</evidence>
<dbReference type="Proteomes" id="UP000034228">
    <property type="component" value="Unassembled WGS sequence"/>
</dbReference>
<proteinExistence type="predicted"/>
<reference evidence="1 2" key="1">
    <citation type="submission" date="2015-03" db="EMBL/GenBank/DDBJ databases">
        <title>Draft genome sequences of two protease-producing strains of Arsukibacterium isolated from two cold and alkaline environments.</title>
        <authorList>
            <person name="Lylloff J.E."/>
            <person name="Skov L.B."/>
            <person name="Jepsen M."/>
            <person name="Hallin P.F."/>
            <person name="Sorensen S.J."/>
            <person name="Stougaard P."/>
            <person name="Glaring M.A."/>
        </authorList>
    </citation>
    <scope>NUCLEOTIDE SEQUENCE [LARGE SCALE GENOMIC DNA]</scope>
    <source>
        <strain evidence="1 2">GCM72</strain>
    </source>
</reference>
<evidence type="ECO:0000313" key="2">
    <source>
        <dbReference type="Proteomes" id="UP000034228"/>
    </source>
</evidence>
<dbReference type="PATRIC" id="fig|336831.14.peg.959"/>
<dbReference type="EMBL" id="LAHO01000009">
    <property type="protein sequence ID" value="KKO45447.1"/>
    <property type="molecule type" value="Genomic_DNA"/>
</dbReference>
<dbReference type="AlphaFoldDB" id="A0A0M2V3L0"/>
<keyword evidence="2" id="KW-1185">Reference proteome</keyword>
<protein>
    <submittedName>
        <fullName evidence="1">Uncharacterized protein</fullName>
    </submittedName>
</protein>
<gene>
    <name evidence="1" type="ORF">WG68_10385</name>
</gene>
<dbReference type="RefSeq" id="WP_046557621.1">
    <property type="nucleotide sequence ID" value="NZ_LAHO01000009.1"/>
</dbReference>
<organism evidence="1 2">
    <name type="scientific">Arsukibacterium ikkense</name>
    <dbReference type="NCBI Taxonomy" id="336831"/>
    <lineage>
        <taxon>Bacteria</taxon>
        <taxon>Pseudomonadati</taxon>
        <taxon>Pseudomonadota</taxon>
        <taxon>Gammaproteobacteria</taxon>
        <taxon>Chromatiales</taxon>
        <taxon>Chromatiaceae</taxon>
        <taxon>Arsukibacterium</taxon>
    </lineage>
</organism>
<sequence length="319" mass="37102">MEVWYFETSAVNFLMQSLSVEDALATKQFQLNKGRDWRLSAVTLWEILMTSDEVRREEILYFCQHLFGRELLPSPAELIVPYIRQGMPKIENFRDLKSTSIIAGVWRELVDDRNKTFMIDHSDLRERAKSIQLLTKNVHELIKNGDLIIGSDKLFAGLDCSLSNLVKELPFIKSGESTSREQLLSYKVALYYIIVILCAEADVDNQPIKDFWQKLRIDSISDRISYVLKYLPTLVHRGPFCVMAYMTISQASGKYPRGVWLDSLHSIYMTYVDRIFTTDGHFQGLRDIIPEPILQQKIHHMDEVDLTRHNFDQFGMSHK</sequence>